<evidence type="ECO:0000313" key="6">
    <source>
        <dbReference type="EMBL" id="PPK79952.1"/>
    </source>
</evidence>
<feature type="domain" description="HTH rpiR-type" evidence="4">
    <location>
        <begin position="8"/>
        <end position="84"/>
    </location>
</feature>
<evidence type="ECO:0000259" key="4">
    <source>
        <dbReference type="PROSITE" id="PS51071"/>
    </source>
</evidence>
<reference evidence="6 7" key="1">
    <citation type="submission" date="2018-02" db="EMBL/GenBank/DDBJ databases">
        <title>Genomic Encyclopedia of Archaeal and Bacterial Type Strains, Phase II (KMG-II): from individual species to whole genera.</title>
        <authorList>
            <person name="Goeker M."/>
        </authorList>
    </citation>
    <scope>NUCLEOTIDE SEQUENCE [LARGE SCALE GENOMIC DNA]</scope>
    <source>
        <strain evidence="6 7">DSM 3808</strain>
    </source>
</reference>
<dbReference type="RefSeq" id="WP_104437844.1">
    <property type="nucleotide sequence ID" value="NZ_PTJA01000008.1"/>
</dbReference>
<sequence>MTENYELFTLMARIDGMSNQFTKTDWKIVQYIKKSTLKFIELSAQELAKEIGTSDASIIRFAQKVGYSGLNELKYTMQKEIDKSSSSVNHSDYSALLNDYKMLLDSLFHLTNPADINHTRELMLKSRRIFIIGLNFNQNIAEIIAHKFMTLGLTVQALTNYDTLKLYQSLSQETDLFITISLSGNHKQLASILADLNKNGSSVLLITNYEKSLCSPYANITLVIPKTDLLFSSNTITREILILVLFDMLFHNFLSEDVKSFQFFQKAASYSRLNSDDTRDGLQKFMDLL</sequence>
<dbReference type="Pfam" id="PF01418">
    <property type="entry name" value="HTH_6"/>
    <property type="match status" value="1"/>
</dbReference>
<evidence type="ECO:0000256" key="3">
    <source>
        <dbReference type="ARBA" id="ARBA00023163"/>
    </source>
</evidence>
<protein>
    <submittedName>
        <fullName evidence="6">RpiR family transcriptional regulator</fullName>
    </submittedName>
</protein>
<keyword evidence="2" id="KW-0238">DNA-binding</keyword>
<dbReference type="InterPro" id="IPR036388">
    <property type="entry name" value="WH-like_DNA-bd_sf"/>
</dbReference>
<dbReference type="InterPro" id="IPR047640">
    <property type="entry name" value="RpiR-like"/>
</dbReference>
<dbReference type="InterPro" id="IPR001347">
    <property type="entry name" value="SIS_dom"/>
</dbReference>
<evidence type="ECO:0000256" key="1">
    <source>
        <dbReference type="ARBA" id="ARBA00023015"/>
    </source>
</evidence>
<dbReference type="Pfam" id="PF01380">
    <property type="entry name" value="SIS"/>
    <property type="match status" value="1"/>
</dbReference>
<dbReference type="OrthoDB" id="9800595at2"/>
<dbReference type="GO" id="GO:0003677">
    <property type="term" value="F:DNA binding"/>
    <property type="evidence" value="ECO:0007669"/>
    <property type="project" value="UniProtKB-KW"/>
</dbReference>
<dbReference type="PANTHER" id="PTHR30514">
    <property type="entry name" value="GLUCOKINASE"/>
    <property type="match status" value="1"/>
</dbReference>
<evidence type="ECO:0000259" key="5">
    <source>
        <dbReference type="PROSITE" id="PS51464"/>
    </source>
</evidence>
<proteinExistence type="predicted"/>
<keyword evidence="3" id="KW-0804">Transcription</keyword>
<feature type="domain" description="SIS" evidence="5">
    <location>
        <begin position="119"/>
        <end position="259"/>
    </location>
</feature>
<dbReference type="CDD" id="cd05013">
    <property type="entry name" value="SIS_RpiR"/>
    <property type="match status" value="1"/>
</dbReference>
<accession>A0A2S6HQZ5</accession>
<dbReference type="Gene3D" id="1.10.10.10">
    <property type="entry name" value="Winged helix-like DNA-binding domain superfamily/Winged helix DNA-binding domain"/>
    <property type="match status" value="1"/>
</dbReference>
<dbReference type="GO" id="GO:0097367">
    <property type="term" value="F:carbohydrate derivative binding"/>
    <property type="evidence" value="ECO:0007669"/>
    <property type="project" value="InterPro"/>
</dbReference>
<comment type="caution">
    <text evidence="6">The sequence shown here is derived from an EMBL/GenBank/DDBJ whole genome shotgun (WGS) entry which is preliminary data.</text>
</comment>
<dbReference type="PANTHER" id="PTHR30514:SF21">
    <property type="entry name" value="RPIR-FAMILY TRANSCRIPTIONAL REGULATOR"/>
    <property type="match status" value="1"/>
</dbReference>
<organism evidence="6 7">
    <name type="scientific">Lacrimispora xylanisolvens</name>
    <dbReference type="NCBI Taxonomy" id="384636"/>
    <lineage>
        <taxon>Bacteria</taxon>
        <taxon>Bacillati</taxon>
        <taxon>Bacillota</taxon>
        <taxon>Clostridia</taxon>
        <taxon>Lachnospirales</taxon>
        <taxon>Lachnospiraceae</taxon>
        <taxon>Lacrimispora</taxon>
    </lineage>
</organism>
<dbReference type="InterPro" id="IPR000281">
    <property type="entry name" value="HTH_RpiR"/>
</dbReference>
<evidence type="ECO:0000256" key="2">
    <source>
        <dbReference type="ARBA" id="ARBA00023125"/>
    </source>
</evidence>
<dbReference type="GO" id="GO:0003700">
    <property type="term" value="F:DNA-binding transcription factor activity"/>
    <property type="evidence" value="ECO:0007669"/>
    <property type="project" value="InterPro"/>
</dbReference>
<dbReference type="SUPFAM" id="SSF53697">
    <property type="entry name" value="SIS domain"/>
    <property type="match status" value="1"/>
</dbReference>
<dbReference type="PROSITE" id="PS51464">
    <property type="entry name" value="SIS"/>
    <property type="match status" value="1"/>
</dbReference>
<keyword evidence="7" id="KW-1185">Reference proteome</keyword>
<dbReference type="GO" id="GO:1901135">
    <property type="term" value="P:carbohydrate derivative metabolic process"/>
    <property type="evidence" value="ECO:0007669"/>
    <property type="project" value="InterPro"/>
</dbReference>
<dbReference type="InterPro" id="IPR035472">
    <property type="entry name" value="RpiR-like_SIS"/>
</dbReference>
<dbReference type="AlphaFoldDB" id="A0A2S6HQZ5"/>
<dbReference type="PROSITE" id="PS51071">
    <property type="entry name" value="HTH_RPIR"/>
    <property type="match status" value="1"/>
</dbReference>
<dbReference type="Proteomes" id="UP000237749">
    <property type="component" value="Unassembled WGS sequence"/>
</dbReference>
<keyword evidence="1" id="KW-0805">Transcription regulation</keyword>
<dbReference type="InterPro" id="IPR009057">
    <property type="entry name" value="Homeodomain-like_sf"/>
</dbReference>
<dbReference type="InterPro" id="IPR046348">
    <property type="entry name" value="SIS_dom_sf"/>
</dbReference>
<dbReference type="Gene3D" id="3.40.50.10490">
    <property type="entry name" value="Glucose-6-phosphate isomerase like protein, domain 1"/>
    <property type="match status" value="1"/>
</dbReference>
<dbReference type="SUPFAM" id="SSF46689">
    <property type="entry name" value="Homeodomain-like"/>
    <property type="match status" value="1"/>
</dbReference>
<dbReference type="EMBL" id="PTJA01000008">
    <property type="protein sequence ID" value="PPK79952.1"/>
    <property type="molecule type" value="Genomic_DNA"/>
</dbReference>
<name>A0A2S6HQZ5_9FIRM</name>
<gene>
    <name evidence="6" type="ORF">BXY41_108177</name>
</gene>
<evidence type="ECO:0000313" key="7">
    <source>
        <dbReference type="Proteomes" id="UP000237749"/>
    </source>
</evidence>